<accession>A0ABP4KHF0</accession>
<comment type="similarity">
    <text evidence="1">Belongs to the glycosyl hydrolase 25 family.</text>
</comment>
<gene>
    <name evidence="4" type="ORF">GCM10009802_57370</name>
</gene>
<comment type="caution">
    <text evidence="4">The sequence shown here is derived from an EMBL/GenBank/DDBJ whole genome shotgun (WGS) entry which is preliminary data.</text>
</comment>
<reference evidence="5" key="1">
    <citation type="journal article" date="2019" name="Int. J. Syst. Evol. Microbiol.">
        <title>The Global Catalogue of Microorganisms (GCM) 10K type strain sequencing project: providing services to taxonomists for standard genome sequencing and annotation.</title>
        <authorList>
            <consortium name="The Broad Institute Genomics Platform"/>
            <consortium name="The Broad Institute Genome Sequencing Center for Infectious Disease"/>
            <person name="Wu L."/>
            <person name="Ma J."/>
        </authorList>
    </citation>
    <scope>NUCLEOTIDE SEQUENCE [LARGE SCALE GENOMIC DNA]</scope>
    <source>
        <strain evidence="5">JCM 15481</strain>
    </source>
</reference>
<protein>
    <recommendedName>
        <fullName evidence="6">Hydrolase</fullName>
    </recommendedName>
</protein>
<dbReference type="Proteomes" id="UP001500443">
    <property type="component" value="Unassembled WGS sequence"/>
</dbReference>
<dbReference type="InterPro" id="IPR002053">
    <property type="entry name" value="Glyco_hydro_25"/>
</dbReference>
<evidence type="ECO:0000313" key="5">
    <source>
        <dbReference type="Proteomes" id="UP001500443"/>
    </source>
</evidence>
<dbReference type="Gene3D" id="3.20.20.80">
    <property type="entry name" value="Glycosidases"/>
    <property type="match status" value="1"/>
</dbReference>
<evidence type="ECO:0000256" key="2">
    <source>
        <dbReference type="ARBA" id="ARBA00022801"/>
    </source>
</evidence>
<dbReference type="InterPro" id="IPR018077">
    <property type="entry name" value="Glyco_hydro_fam25_subgr"/>
</dbReference>
<evidence type="ECO:0008006" key="6">
    <source>
        <dbReference type="Google" id="ProtNLM"/>
    </source>
</evidence>
<keyword evidence="3" id="KW-0326">Glycosidase</keyword>
<sequence length="333" mass="36734">MIKGIDVSSYQASDYPTSGYDFVIVKATEGRSYINPKQGAQAAHGREAGLVLGFYHFLWPGNIKAQAAYFVEKCASRPGDVLACDWEHTGSGTAASNGEKDAFIREVKRLRPDHRVLLYCNRDFWLNRDTTSYAGDGLWIAQYNGDPGNPDIRAPWLIHQYTSSPIDTNLADFPSRKAMRAWAAGASTPPEEDDMPEYVGLGKKERQKLADGVWTSLTWDAEYSDEPGMHGSGGRAFVKGAALYQGTAYLNFRGLPDDGQVQARLVETDADTGKAVHTYSPGEHGPTIGREFFAFPITGRCKKGRHTVLQVIQHRGEDVTVDGQLKVLVWDRG</sequence>
<evidence type="ECO:0000256" key="1">
    <source>
        <dbReference type="ARBA" id="ARBA00010646"/>
    </source>
</evidence>
<organism evidence="4 5">
    <name type="scientific">Streptomyces synnematoformans</name>
    <dbReference type="NCBI Taxonomy" id="415721"/>
    <lineage>
        <taxon>Bacteria</taxon>
        <taxon>Bacillati</taxon>
        <taxon>Actinomycetota</taxon>
        <taxon>Actinomycetes</taxon>
        <taxon>Kitasatosporales</taxon>
        <taxon>Streptomycetaceae</taxon>
        <taxon>Streptomyces</taxon>
    </lineage>
</organism>
<dbReference type="PANTHER" id="PTHR34135">
    <property type="entry name" value="LYSOZYME"/>
    <property type="match status" value="1"/>
</dbReference>
<keyword evidence="2" id="KW-0378">Hydrolase</keyword>
<dbReference type="EMBL" id="BAAAPF010000297">
    <property type="protein sequence ID" value="GAA1501183.1"/>
    <property type="molecule type" value="Genomic_DNA"/>
</dbReference>
<dbReference type="CDD" id="cd00599">
    <property type="entry name" value="GH25_muramidase"/>
    <property type="match status" value="1"/>
</dbReference>
<dbReference type="Pfam" id="PF01183">
    <property type="entry name" value="Glyco_hydro_25"/>
    <property type="match status" value="1"/>
</dbReference>
<dbReference type="PROSITE" id="PS51904">
    <property type="entry name" value="GLYCOSYL_HYDROL_F25_2"/>
    <property type="match status" value="1"/>
</dbReference>
<dbReference type="PANTHER" id="PTHR34135:SF2">
    <property type="entry name" value="LYSOZYME"/>
    <property type="match status" value="1"/>
</dbReference>
<dbReference type="SMART" id="SM00641">
    <property type="entry name" value="Glyco_25"/>
    <property type="match status" value="1"/>
</dbReference>
<evidence type="ECO:0000256" key="3">
    <source>
        <dbReference type="ARBA" id="ARBA00023295"/>
    </source>
</evidence>
<keyword evidence="5" id="KW-1185">Reference proteome</keyword>
<evidence type="ECO:0000313" key="4">
    <source>
        <dbReference type="EMBL" id="GAA1501183.1"/>
    </source>
</evidence>
<proteinExistence type="inferred from homology"/>
<name>A0ABP4KHF0_9ACTN</name>
<dbReference type="SUPFAM" id="SSF51445">
    <property type="entry name" value="(Trans)glycosidases"/>
    <property type="match status" value="1"/>
</dbReference>
<dbReference type="InterPro" id="IPR017853">
    <property type="entry name" value="GH"/>
</dbReference>